<evidence type="ECO:0000313" key="2">
    <source>
        <dbReference type="Proteomes" id="UP001501204"/>
    </source>
</evidence>
<comment type="caution">
    <text evidence="1">The sequence shown here is derived from an EMBL/GenBank/DDBJ whole genome shotgun (WGS) entry which is preliminary data.</text>
</comment>
<keyword evidence="2" id="KW-1185">Reference proteome</keyword>
<organism evidence="1 2">
    <name type="scientific">Kocuria aegyptia</name>
    <dbReference type="NCBI Taxonomy" id="330943"/>
    <lineage>
        <taxon>Bacteria</taxon>
        <taxon>Bacillati</taxon>
        <taxon>Actinomycetota</taxon>
        <taxon>Actinomycetes</taxon>
        <taxon>Micrococcales</taxon>
        <taxon>Micrococcaceae</taxon>
        <taxon>Kocuria</taxon>
    </lineage>
</organism>
<name>A0ABN2KJA9_9MICC</name>
<dbReference type="EMBL" id="BAAAOA010000017">
    <property type="protein sequence ID" value="GAA1757608.1"/>
    <property type="molecule type" value="Genomic_DNA"/>
</dbReference>
<evidence type="ECO:0000313" key="1">
    <source>
        <dbReference type="EMBL" id="GAA1757608.1"/>
    </source>
</evidence>
<protein>
    <submittedName>
        <fullName evidence="1">Uncharacterized protein</fullName>
    </submittedName>
</protein>
<dbReference type="Proteomes" id="UP001501204">
    <property type="component" value="Unassembled WGS sequence"/>
</dbReference>
<gene>
    <name evidence="1" type="ORF">GCM10009767_16160</name>
</gene>
<proteinExistence type="predicted"/>
<sequence>MAGHAAEHGCRRLAHPDGRPRNLHHAALLLVESDINLPGPGRALMPVFRLMALRARRRGIDRMLEEKYYRQG</sequence>
<accession>A0ABN2KJA9</accession>
<reference evidence="1 2" key="1">
    <citation type="journal article" date="2019" name="Int. J. Syst. Evol. Microbiol.">
        <title>The Global Catalogue of Microorganisms (GCM) 10K type strain sequencing project: providing services to taxonomists for standard genome sequencing and annotation.</title>
        <authorList>
            <consortium name="The Broad Institute Genomics Platform"/>
            <consortium name="The Broad Institute Genome Sequencing Center for Infectious Disease"/>
            <person name="Wu L."/>
            <person name="Ma J."/>
        </authorList>
    </citation>
    <scope>NUCLEOTIDE SEQUENCE [LARGE SCALE GENOMIC DNA]</scope>
    <source>
        <strain evidence="1 2">JCM 14735</strain>
    </source>
</reference>